<dbReference type="PANTHER" id="PTHR30294:SF47">
    <property type="entry name" value="INNER MEMBRANE TRANSPORT PERMEASE YHHJ"/>
    <property type="match status" value="1"/>
</dbReference>
<dbReference type="EMBL" id="JADIMC010000033">
    <property type="protein sequence ID" value="MBO8475881.1"/>
    <property type="molecule type" value="Genomic_DNA"/>
</dbReference>
<evidence type="ECO:0000313" key="8">
    <source>
        <dbReference type="EMBL" id="MBO8475881.1"/>
    </source>
</evidence>
<dbReference type="Gene3D" id="3.40.1710.10">
    <property type="entry name" value="abc type-2 transporter like domain"/>
    <property type="match status" value="1"/>
</dbReference>
<comment type="caution">
    <text evidence="8">The sequence shown here is derived from an EMBL/GenBank/DDBJ whole genome shotgun (WGS) entry which is preliminary data.</text>
</comment>
<evidence type="ECO:0000256" key="5">
    <source>
        <dbReference type="ARBA" id="ARBA00023136"/>
    </source>
</evidence>
<keyword evidence="5 6" id="KW-0472">Membrane</keyword>
<dbReference type="PANTHER" id="PTHR30294">
    <property type="entry name" value="MEMBRANE COMPONENT OF ABC TRANSPORTER YHHJ-RELATED"/>
    <property type="match status" value="1"/>
</dbReference>
<comment type="subcellular location">
    <subcellularLocation>
        <location evidence="1">Cell membrane</location>
        <topology evidence="1">Multi-pass membrane protein</topology>
    </subcellularLocation>
</comment>
<evidence type="ECO:0000256" key="2">
    <source>
        <dbReference type="ARBA" id="ARBA00022475"/>
    </source>
</evidence>
<accession>A0A9D9IPJ6</accession>
<proteinExistence type="predicted"/>
<protein>
    <submittedName>
        <fullName evidence="8">ABC transporter permease</fullName>
    </submittedName>
</protein>
<feature type="transmembrane region" description="Helical" evidence="6">
    <location>
        <begin position="232"/>
        <end position="256"/>
    </location>
</feature>
<feature type="domain" description="ABC-2 type transporter transmembrane" evidence="7">
    <location>
        <begin position="23"/>
        <end position="371"/>
    </location>
</feature>
<dbReference type="InterPro" id="IPR013525">
    <property type="entry name" value="ABC2_TM"/>
</dbReference>
<sequence>MLRKILADSVRRELHKLSERYIYIFAMILIPISVLLVLTSLMSEGLPLHIPTAIVDLDNTVETRAIVRNLKSSPEVEITNKVSDYSEAVQLMKEGKIYGFFVIPYGFTSDAMAGKAVQVSYYTNSTFYIPGSLLYKSLKTTSTLTSAAVVSTYLINAGATERQVQALLQPVKLQTNQLSNPWTHYSVYVSNSFVPCALALMIFLVTAFSICSEEKRGTSREWLATSHGSITLALIGKLLPHTVIFSAVGLFIQAYMFGFLHYPINCDVWVMILTMIIFVMSNQALAVFICGIVPNLRWALSISCLLGMLSFSIGAFSFPLEQMYGSIAIFSYIIPSRYYFLIYADQALNGFPLYYSRFYFVALLAFLLLPLFVAGRLKKAQLNPVYVP</sequence>
<feature type="transmembrane region" description="Helical" evidence="6">
    <location>
        <begin position="21"/>
        <end position="42"/>
    </location>
</feature>
<feature type="transmembrane region" description="Helical" evidence="6">
    <location>
        <begin position="354"/>
        <end position="374"/>
    </location>
</feature>
<name>A0A9D9IPJ6_9BACT</name>
<dbReference type="GO" id="GO:0005886">
    <property type="term" value="C:plasma membrane"/>
    <property type="evidence" value="ECO:0007669"/>
    <property type="project" value="UniProtKB-SubCell"/>
</dbReference>
<dbReference type="Proteomes" id="UP000823598">
    <property type="component" value="Unassembled WGS sequence"/>
</dbReference>
<dbReference type="AlphaFoldDB" id="A0A9D9IPJ6"/>
<evidence type="ECO:0000256" key="3">
    <source>
        <dbReference type="ARBA" id="ARBA00022692"/>
    </source>
</evidence>
<evidence type="ECO:0000313" key="9">
    <source>
        <dbReference type="Proteomes" id="UP000823598"/>
    </source>
</evidence>
<keyword evidence="4 6" id="KW-1133">Transmembrane helix</keyword>
<gene>
    <name evidence="8" type="ORF">IAB88_02690</name>
</gene>
<dbReference type="InterPro" id="IPR051449">
    <property type="entry name" value="ABC-2_transporter_component"/>
</dbReference>
<dbReference type="GO" id="GO:0140359">
    <property type="term" value="F:ABC-type transporter activity"/>
    <property type="evidence" value="ECO:0007669"/>
    <property type="project" value="InterPro"/>
</dbReference>
<keyword evidence="2" id="KW-1003">Cell membrane</keyword>
<reference evidence="8" key="1">
    <citation type="submission" date="2020-10" db="EMBL/GenBank/DDBJ databases">
        <authorList>
            <person name="Gilroy R."/>
        </authorList>
    </citation>
    <scope>NUCLEOTIDE SEQUENCE</scope>
    <source>
        <strain evidence="8">6919</strain>
    </source>
</reference>
<dbReference type="Pfam" id="PF12698">
    <property type="entry name" value="ABC2_membrane_3"/>
    <property type="match status" value="1"/>
</dbReference>
<evidence type="ECO:0000256" key="1">
    <source>
        <dbReference type="ARBA" id="ARBA00004651"/>
    </source>
</evidence>
<feature type="transmembrane region" description="Helical" evidence="6">
    <location>
        <begin position="192"/>
        <end position="211"/>
    </location>
</feature>
<evidence type="ECO:0000259" key="7">
    <source>
        <dbReference type="Pfam" id="PF12698"/>
    </source>
</evidence>
<organism evidence="8 9">
    <name type="scientific">Candidatus Limisoma faecipullorum</name>
    <dbReference type="NCBI Taxonomy" id="2840854"/>
    <lineage>
        <taxon>Bacteria</taxon>
        <taxon>Pseudomonadati</taxon>
        <taxon>Bacteroidota</taxon>
        <taxon>Bacteroidia</taxon>
        <taxon>Bacteroidales</taxon>
        <taxon>Candidatus Limisoma</taxon>
    </lineage>
</organism>
<feature type="transmembrane region" description="Helical" evidence="6">
    <location>
        <begin position="324"/>
        <end position="342"/>
    </location>
</feature>
<evidence type="ECO:0000256" key="4">
    <source>
        <dbReference type="ARBA" id="ARBA00022989"/>
    </source>
</evidence>
<reference evidence="8" key="2">
    <citation type="journal article" date="2021" name="PeerJ">
        <title>Extensive microbial diversity within the chicken gut microbiome revealed by metagenomics and culture.</title>
        <authorList>
            <person name="Gilroy R."/>
            <person name="Ravi A."/>
            <person name="Getino M."/>
            <person name="Pursley I."/>
            <person name="Horton D.L."/>
            <person name="Alikhan N.F."/>
            <person name="Baker D."/>
            <person name="Gharbi K."/>
            <person name="Hall N."/>
            <person name="Watson M."/>
            <person name="Adriaenssens E.M."/>
            <person name="Foster-Nyarko E."/>
            <person name="Jarju S."/>
            <person name="Secka A."/>
            <person name="Antonio M."/>
            <person name="Oren A."/>
            <person name="Chaudhuri R.R."/>
            <person name="La Ragione R."/>
            <person name="Hildebrand F."/>
            <person name="Pallen M.J."/>
        </authorList>
    </citation>
    <scope>NUCLEOTIDE SEQUENCE</scope>
    <source>
        <strain evidence="8">6919</strain>
    </source>
</reference>
<feature type="transmembrane region" description="Helical" evidence="6">
    <location>
        <begin position="298"/>
        <end position="318"/>
    </location>
</feature>
<keyword evidence="3 6" id="KW-0812">Transmembrane</keyword>
<feature type="transmembrane region" description="Helical" evidence="6">
    <location>
        <begin position="268"/>
        <end position="291"/>
    </location>
</feature>
<evidence type="ECO:0000256" key="6">
    <source>
        <dbReference type="SAM" id="Phobius"/>
    </source>
</evidence>